<reference evidence="3" key="1">
    <citation type="journal article" date="2020" name="bioRxiv">
        <title>A rank-normalized archaeal taxonomy based on genome phylogeny resolves widespread incomplete and uneven classifications.</title>
        <authorList>
            <person name="Rinke C."/>
            <person name="Chuvochina M."/>
            <person name="Mussig A.J."/>
            <person name="Chaumeil P.-A."/>
            <person name="Waite D.W."/>
            <person name="Whitman W.B."/>
            <person name="Parks D.H."/>
            <person name="Hugenholtz P."/>
        </authorList>
    </citation>
    <scope>NUCLEOTIDE SEQUENCE [LARGE SCALE GENOMIC DNA]</scope>
</reference>
<dbReference type="Proteomes" id="UP000527315">
    <property type="component" value="Unassembled WGS sequence"/>
</dbReference>
<dbReference type="AlphaFoldDB" id="A0A7J4KUW0"/>
<organism evidence="2 3">
    <name type="scientific">Candidatus Iainarchaeum sp</name>
    <dbReference type="NCBI Taxonomy" id="3101447"/>
    <lineage>
        <taxon>Archaea</taxon>
        <taxon>Candidatus Iainarchaeota</taxon>
        <taxon>Candidatus Iainarchaeia</taxon>
        <taxon>Candidatus Iainarchaeales</taxon>
        <taxon>Candidatus Iainarchaeaceae</taxon>
        <taxon>Candidatus Iainarchaeum</taxon>
    </lineage>
</organism>
<proteinExistence type="predicted"/>
<evidence type="ECO:0000256" key="1">
    <source>
        <dbReference type="SAM" id="Phobius"/>
    </source>
</evidence>
<name>A0A7J4KUW0_9ARCH</name>
<accession>A0A7J4KUW0</accession>
<keyword evidence="1" id="KW-1133">Transmembrane helix</keyword>
<feature type="transmembrane region" description="Helical" evidence="1">
    <location>
        <begin position="26"/>
        <end position="45"/>
    </location>
</feature>
<evidence type="ECO:0000313" key="2">
    <source>
        <dbReference type="EMBL" id="HIH33040.1"/>
    </source>
</evidence>
<gene>
    <name evidence="2" type="ORF">HA227_02185</name>
</gene>
<protein>
    <submittedName>
        <fullName evidence="2">Uncharacterized protein</fullName>
    </submittedName>
</protein>
<keyword evidence="1" id="KW-0812">Transmembrane</keyword>
<dbReference type="EMBL" id="DUFJ01000054">
    <property type="protein sequence ID" value="HIH33040.1"/>
    <property type="molecule type" value="Genomic_DNA"/>
</dbReference>
<evidence type="ECO:0000313" key="3">
    <source>
        <dbReference type="Proteomes" id="UP000527315"/>
    </source>
</evidence>
<keyword evidence="1" id="KW-0472">Membrane</keyword>
<comment type="caution">
    <text evidence="2">The sequence shown here is derived from an EMBL/GenBank/DDBJ whole genome shotgun (WGS) entry which is preliminary data.</text>
</comment>
<sequence>MPSLHFTLFAFFLVIAAVLFNTGLPGIAWVFLAVSLLVGFHWLLLKANSKAGRTAEKTRKGLEKEWDLIEKAKPSVGTGLKFAEEGFRTVGKKAGEAIFAKDGEKYSAPQPISRVSKGSQNFISEFFKIFKKAEK</sequence>